<reference evidence="3" key="2">
    <citation type="submission" date="2015-02" db="UniProtKB">
        <authorList>
            <consortium name="EnsemblMetazoa"/>
        </authorList>
    </citation>
    <scope>IDENTIFICATION</scope>
</reference>
<dbReference type="Pfam" id="PF00010">
    <property type="entry name" value="HLH"/>
    <property type="match status" value="1"/>
</dbReference>
<dbReference type="Proteomes" id="UP000014500">
    <property type="component" value="Unassembled WGS sequence"/>
</dbReference>
<dbReference type="PhylomeDB" id="T1J080"/>
<evidence type="ECO:0000256" key="1">
    <source>
        <dbReference type="SAM" id="MobiDB-lite"/>
    </source>
</evidence>
<dbReference type="GO" id="GO:0032502">
    <property type="term" value="P:developmental process"/>
    <property type="evidence" value="ECO:0007669"/>
    <property type="project" value="TreeGrafter"/>
</dbReference>
<proteinExistence type="predicted"/>
<feature type="region of interest" description="Disordered" evidence="1">
    <location>
        <begin position="1"/>
        <end position="37"/>
    </location>
</feature>
<dbReference type="PANTHER" id="PTHR23349:SF111">
    <property type="entry name" value="BHLH DOMAIN-CONTAINING PROTEIN"/>
    <property type="match status" value="1"/>
</dbReference>
<dbReference type="EnsemblMetazoa" id="SMAR006921-RA">
    <property type="protein sequence ID" value="SMAR006921-PA"/>
    <property type="gene ID" value="SMAR006921"/>
</dbReference>
<organism evidence="3 4">
    <name type="scientific">Strigamia maritima</name>
    <name type="common">European centipede</name>
    <name type="synonym">Geophilus maritimus</name>
    <dbReference type="NCBI Taxonomy" id="126957"/>
    <lineage>
        <taxon>Eukaryota</taxon>
        <taxon>Metazoa</taxon>
        <taxon>Ecdysozoa</taxon>
        <taxon>Arthropoda</taxon>
        <taxon>Myriapoda</taxon>
        <taxon>Chilopoda</taxon>
        <taxon>Pleurostigmophora</taxon>
        <taxon>Geophilomorpha</taxon>
        <taxon>Linotaeniidae</taxon>
        <taxon>Strigamia</taxon>
    </lineage>
</organism>
<dbReference type="AlphaFoldDB" id="T1J080"/>
<feature type="domain" description="BHLH" evidence="2">
    <location>
        <begin position="24"/>
        <end position="76"/>
    </location>
</feature>
<accession>T1J080</accession>
<dbReference type="Gene3D" id="4.10.280.10">
    <property type="entry name" value="Helix-loop-helix DNA-binding domain"/>
    <property type="match status" value="1"/>
</dbReference>
<name>T1J080_STRMM</name>
<protein>
    <recommendedName>
        <fullName evidence="2">BHLH domain-containing protein</fullName>
    </recommendedName>
</protein>
<dbReference type="SUPFAM" id="SSF47459">
    <property type="entry name" value="HLH, helix-loop-helix DNA-binding domain"/>
    <property type="match status" value="1"/>
</dbReference>
<evidence type="ECO:0000259" key="2">
    <source>
        <dbReference type="PROSITE" id="PS50888"/>
    </source>
</evidence>
<dbReference type="GO" id="GO:0000977">
    <property type="term" value="F:RNA polymerase II transcription regulatory region sequence-specific DNA binding"/>
    <property type="evidence" value="ECO:0007669"/>
    <property type="project" value="TreeGrafter"/>
</dbReference>
<dbReference type="HOGENOM" id="CLU_1715557_0_0_1"/>
<dbReference type="EMBL" id="JH431734">
    <property type="status" value="NOT_ANNOTATED_CDS"/>
    <property type="molecule type" value="Genomic_DNA"/>
</dbReference>
<dbReference type="InterPro" id="IPR050283">
    <property type="entry name" value="E-box_TF_Regulators"/>
</dbReference>
<keyword evidence="4" id="KW-1185">Reference proteome</keyword>
<dbReference type="GO" id="GO:0000981">
    <property type="term" value="F:DNA-binding transcription factor activity, RNA polymerase II-specific"/>
    <property type="evidence" value="ECO:0007669"/>
    <property type="project" value="TreeGrafter"/>
</dbReference>
<reference evidence="4" key="1">
    <citation type="submission" date="2011-05" db="EMBL/GenBank/DDBJ databases">
        <authorList>
            <person name="Richards S.R."/>
            <person name="Qu J."/>
            <person name="Jiang H."/>
            <person name="Jhangiani S.N."/>
            <person name="Agravi P."/>
            <person name="Goodspeed R."/>
            <person name="Gross S."/>
            <person name="Mandapat C."/>
            <person name="Jackson L."/>
            <person name="Mathew T."/>
            <person name="Pu L."/>
            <person name="Thornton R."/>
            <person name="Saada N."/>
            <person name="Wilczek-Boney K.B."/>
            <person name="Lee S."/>
            <person name="Kovar C."/>
            <person name="Wu Y."/>
            <person name="Scherer S.E."/>
            <person name="Worley K.C."/>
            <person name="Muzny D.M."/>
            <person name="Gibbs R."/>
        </authorList>
    </citation>
    <scope>NUCLEOTIDE SEQUENCE</scope>
    <source>
        <strain evidence="4">Brora</strain>
    </source>
</reference>
<dbReference type="SMART" id="SM00353">
    <property type="entry name" value="HLH"/>
    <property type="match status" value="1"/>
</dbReference>
<dbReference type="STRING" id="126957.T1J080"/>
<dbReference type="GO" id="GO:0046983">
    <property type="term" value="F:protein dimerization activity"/>
    <property type="evidence" value="ECO:0007669"/>
    <property type="project" value="InterPro"/>
</dbReference>
<dbReference type="PROSITE" id="PS50888">
    <property type="entry name" value="BHLH"/>
    <property type="match status" value="1"/>
</dbReference>
<dbReference type="PANTHER" id="PTHR23349">
    <property type="entry name" value="BASIC HELIX-LOOP-HELIX TRANSCRIPTION FACTOR, TWIST"/>
    <property type="match status" value="1"/>
</dbReference>
<dbReference type="InterPro" id="IPR011598">
    <property type="entry name" value="bHLH_dom"/>
</dbReference>
<dbReference type="InterPro" id="IPR036638">
    <property type="entry name" value="HLH_DNA-bd_sf"/>
</dbReference>
<dbReference type="eggNOG" id="KOG4029">
    <property type="taxonomic scope" value="Eukaryota"/>
</dbReference>
<evidence type="ECO:0000313" key="4">
    <source>
        <dbReference type="Proteomes" id="UP000014500"/>
    </source>
</evidence>
<sequence length="153" mass="17220">MDSTTSDARKNKKKSNSGSSPKTKLTSRNAARERSRVRSLRNAFQTLQDTLPAIPRHTKLSKLDVLVLAATYIQHLSHALNPTPDSAHCTATQLHPVRKWPMRSRLYAGVCANLTECQIISDSSSPPLDDMRDIDVTNELMQWDPDLDPMNYF</sequence>
<evidence type="ECO:0000313" key="3">
    <source>
        <dbReference type="EnsemblMetazoa" id="SMAR006921-PA"/>
    </source>
</evidence>